<evidence type="ECO:0000313" key="2">
    <source>
        <dbReference type="EMBL" id="KAK7040361.1"/>
    </source>
</evidence>
<dbReference type="AlphaFoldDB" id="A0AAW0CNW8"/>
<protein>
    <submittedName>
        <fullName evidence="2">Uncharacterized protein</fullName>
    </submittedName>
</protein>
<feature type="region of interest" description="Disordered" evidence="1">
    <location>
        <begin position="521"/>
        <end position="549"/>
    </location>
</feature>
<reference evidence="2 3" key="1">
    <citation type="submission" date="2024-01" db="EMBL/GenBank/DDBJ databases">
        <title>A draft genome for a cacao thread blight-causing isolate of Paramarasmius palmivorus.</title>
        <authorList>
            <person name="Baruah I.K."/>
            <person name="Bukari Y."/>
            <person name="Amoako-Attah I."/>
            <person name="Meinhardt L.W."/>
            <person name="Bailey B.A."/>
            <person name="Cohen S.P."/>
        </authorList>
    </citation>
    <scope>NUCLEOTIDE SEQUENCE [LARGE SCALE GENOMIC DNA]</scope>
    <source>
        <strain evidence="2 3">GH-12</strain>
    </source>
</reference>
<sequence>MFESTLQLIYTIVLPKPSFKVPPSKPDPIYHTASNLPTQYSPFDVSRSQTRLNPATPRRRARSSCPYDTQNRDQSLPYHLPGLEFMSAESPARQTPLHSTPKRTPVQESPTRSKKPRRHSTTSLGSPYVGSTRKAQSKSNKENIPPSKFETPPRNPTRRSGSSNDRNLPKRPIPTSPSPNSDPEKKLRRSSGRIASYGSGQSFVKALKRSVEDSSSETEPEREPSTNPAATTSIQPFTLELSPILEDLAVFDSVGTNLNLSALGSLDTIGARREQHDVELMPFHIVDETPSASAPPKSVKPSLVLQRASLALAAPALTLTKPTPELESIPVFEDLPNPVLTSISPMLTPIPDLHADSISSLSLSPSHTSLSPSFLPSTRTPAPLPAFPRCTTCGFGFGTGFDLNASMDMLDVSRLPCGECEGEWERCVGWFGERGFARERKKEEASRSKRVSWFRKEQDQEQEEGKRKTFSFKKRFSSSFSFARKKSSSTPVSMPVVTVTRVRVEEDDHDGFEIVGAQVSPPKKIKTNNKRFSTSTSPSDPRERRPLSSSFLDHKRFSGLFAPKSEKRYSSVGVQTGECEGEGGREAPPVRPRVSTRRESRFIEDLGCEEEGEREAMDALQPLRWRYL</sequence>
<dbReference type="EMBL" id="JAYKXP010000037">
    <property type="protein sequence ID" value="KAK7040361.1"/>
    <property type="molecule type" value="Genomic_DNA"/>
</dbReference>
<evidence type="ECO:0000313" key="3">
    <source>
        <dbReference type="Proteomes" id="UP001383192"/>
    </source>
</evidence>
<dbReference type="Proteomes" id="UP001383192">
    <property type="component" value="Unassembled WGS sequence"/>
</dbReference>
<name>A0AAW0CNW8_9AGAR</name>
<feature type="compositionally biased region" description="Polar residues" evidence="1">
    <location>
        <begin position="530"/>
        <end position="539"/>
    </location>
</feature>
<feature type="region of interest" description="Disordered" evidence="1">
    <location>
        <begin position="568"/>
        <end position="598"/>
    </location>
</feature>
<proteinExistence type="predicted"/>
<feature type="compositionally biased region" description="Basic and acidic residues" evidence="1">
    <location>
        <begin position="540"/>
        <end position="549"/>
    </location>
</feature>
<feature type="region of interest" description="Disordered" evidence="1">
    <location>
        <begin position="25"/>
        <end position="77"/>
    </location>
</feature>
<feature type="compositionally biased region" description="Basic and acidic residues" evidence="1">
    <location>
        <begin position="454"/>
        <end position="467"/>
    </location>
</feature>
<accession>A0AAW0CNW8</accession>
<comment type="caution">
    <text evidence="2">The sequence shown here is derived from an EMBL/GenBank/DDBJ whole genome shotgun (WGS) entry which is preliminary data.</text>
</comment>
<keyword evidence="3" id="KW-1185">Reference proteome</keyword>
<gene>
    <name evidence="2" type="ORF">VNI00_009831</name>
</gene>
<feature type="compositionally biased region" description="Polar residues" evidence="1">
    <location>
        <begin position="32"/>
        <end position="53"/>
    </location>
</feature>
<feature type="region of interest" description="Disordered" evidence="1">
    <location>
        <begin position="447"/>
        <end position="468"/>
    </location>
</feature>
<evidence type="ECO:0000256" key="1">
    <source>
        <dbReference type="SAM" id="MobiDB-lite"/>
    </source>
</evidence>
<feature type="region of interest" description="Disordered" evidence="1">
    <location>
        <begin position="89"/>
        <end position="234"/>
    </location>
</feature>
<organism evidence="2 3">
    <name type="scientific">Paramarasmius palmivorus</name>
    <dbReference type="NCBI Taxonomy" id="297713"/>
    <lineage>
        <taxon>Eukaryota</taxon>
        <taxon>Fungi</taxon>
        <taxon>Dikarya</taxon>
        <taxon>Basidiomycota</taxon>
        <taxon>Agaricomycotina</taxon>
        <taxon>Agaricomycetes</taxon>
        <taxon>Agaricomycetidae</taxon>
        <taxon>Agaricales</taxon>
        <taxon>Marasmiineae</taxon>
        <taxon>Marasmiaceae</taxon>
        <taxon>Paramarasmius</taxon>
    </lineage>
</organism>